<evidence type="ECO:0000256" key="8">
    <source>
        <dbReference type="ARBA" id="ARBA00023054"/>
    </source>
</evidence>
<feature type="domain" description="Mitochondria-eating protein C-terminal" evidence="14">
    <location>
        <begin position="328"/>
        <end position="535"/>
    </location>
</feature>
<gene>
    <name evidence="15" type="ORF">CAPTEDRAFT_195507</name>
</gene>
<dbReference type="EnsemblMetazoa" id="CapteT195507">
    <property type="protein sequence ID" value="CapteP195507"/>
    <property type="gene ID" value="CapteG195507"/>
</dbReference>
<evidence type="ECO:0000256" key="11">
    <source>
        <dbReference type="ARBA" id="ARBA00023136"/>
    </source>
</evidence>
<keyword evidence="17" id="KW-1185">Reference proteome</keyword>
<dbReference type="EMBL" id="KB295002">
    <property type="protein sequence ID" value="ELU13822.1"/>
    <property type="molecule type" value="Genomic_DNA"/>
</dbReference>
<name>R7V5R7_CAPTE</name>
<protein>
    <recommendedName>
        <fullName evidence="5">Mitochondria-eating protein</fullName>
    </recommendedName>
    <alternativeName>
        <fullName evidence="12">Spermatogenesis-associated protein 18</fullName>
    </alternativeName>
</protein>
<feature type="compositionally biased region" description="Basic and acidic residues" evidence="13">
    <location>
        <begin position="51"/>
        <end position="67"/>
    </location>
</feature>
<evidence type="ECO:0000313" key="15">
    <source>
        <dbReference type="EMBL" id="ELU13822.1"/>
    </source>
</evidence>
<keyword evidence="11" id="KW-0472">Membrane</keyword>
<evidence type="ECO:0000256" key="7">
    <source>
        <dbReference type="ARBA" id="ARBA00022787"/>
    </source>
</evidence>
<evidence type="ECO:0000256" key="2">
    <source>
        <dbReference type="ARBA" id="ARBA00004305"/>
    </source>
</evidence>
<evidence type="ECO:0000256" key="10">
    <source>
        <dbReference type="ARBA" id="ARBA00023128"/>
    </source>
</evidence>
<keyword evidence="6" id="KW-0963">Cytoplasm</keyword>
<evidence type="ECO:0000259" key="14">
    <source>
        <dbReference type="Pfam" id="PF16026"/>
    </source>
</evidence>
<dbReference type="Pfam" id="PF16026">
    <property type="entry name" value="MIEAP"/>
    <property type="match status" value="1"/>
</dbReference>
<evidence type="ECO:0000256" key="6">
    <source>
        <dbReference type="ARBA" id="ARBA00022490"/>
    </source>
</evidence>
<comment type="similarity">
    <text evidence="4">Belongs to the MIEAP family.</text>
</comment>
<sequence>MRSLSSIFGCLGRRSAKYKKLQNAEEAAGEEMFDVRPVGGVMARRKRRMREKAAPSKDENKKAEKKQTTGFISGKEVVDERNSPARTAFRGRPGRAEIRALRKPLSAVLNAGISRRFESKYEWEQLLPRDEDSDSDHFYEVLDPTADLVCARMPPTSTCSSSVVPCFAGSSGSTGQLSVVSSHESASLSQSGQQHSISNPALNTVASAAAAAAEPPLSNGCKDARGHHPASRPLPSIPGTPEMARAQPSSRAALTNGSTVQTDQQAQVVDELRKEVKSLKQELSSCKDTISQLQHREKLLRERLSAQAQRQFEKGASKFENLNMGDNRPTALVRRYGNLYSEIRLDTFDALDDLPEIAACDDLKGKLLFSVVVRSLTELRQRVRELLCLPSNPRLAEPDVVAQQRLSMPEAIETAARDVEDVISVYMKKMGDKYDVSKNVEEVCGQVWATLFDYPSLRNCQGLQTYVKECVHVAWALSVQNPPLLISYEAKTFSPTLHTRFHTSDPNCNQISSFLWPSLLEGDDGHCVYKGVVIT</sequence>
<dbReference type="PANTHER" id="PTHR21771">
    <property type="entry name" value="MITOCHONDRIA-EATING PROTEIN-RELATED"/>
    <property type="match status" value="1"/>
</dbReference>
<reference evidence="17" key="1">
    <citation type="submission" date="2012-12" db="EMBL/GenBank/DDBJ databases">
        <authorList>
            <person name="Hellsten U."/>
            <person name="Grimwood J."/>
            <person name="Chapman J.A."/>
            <person name="Shapiro H."/>
            <person name="Aerts A."/>
            <person name="Otillar R.P."/>
            <person name="Terry A.Y."/>
            <person name="Boore J.L."/>
            <person name="Simakov O."/>
            <person name="Marletaz F."/>
            <person name="Cho S.-J."/>
            <person name="Edsinger-Gonzales E."/>
            <person name="Havlak P."/>
            <person name="Kuo D.-H."/>
            <person name="Larsson T."/>
            <person name="Lv J."/>
            <person name="Arendt D."/>
            <person name="Savage R."/>
            <person name="Osoegawa K."/>
            <person name="de Jong P."/>
            <person name="Lindberg D.R."/>
            <person name="Seaver E.C."/>
            <person name="Weisblat D.A."/>
            <person name="Putnam N.H."/>
            <person name="Grigoriev I.V."/>
            <person name="Rokhsar D.S."/>
        </authorList>
    </citation>
    <scope>NUCLEOTIDE SEQUENCE</scope>
    <source>
        <strain evidence="17">I ESC-2004</strain>
    </source>
</reference>
<feature type="compositionally biased region" description="Polar residues" evidence="13">
    <location>
        <begin position="247"/>
        <end position="258"/>
    </location>
</feature>
<evidence type="ECO:0000256" key="1">
    <source>
        <dbReference type="ARBA" id="ARBA00004294"/>
    </source>
</evidence>
<evidence type="ECO:0000256" key="13">
    <source>
        <dbReference type="SAM" id="MobiDB-lite"/>
    </source>
</evidence>
<proteinExistence type="inferred from homology"/>
<keyword evidence="7" id="KW-1000">Mitochondrion outer membrane</keyword>
<dbReference type="HOGENOM" id="CLU_509268_0_0_1"/>
<accession>R7V5R7</accession>
<reference evidence="16" key="3">
    <citation type="submission" date="2015-06" db="UniProtKB">
        <authorList>
            <consortium name="EnsemblMetazoa"/>
        </authorList>
    </citation>
    <scope>IDENTIFICATION</scope>
</reference>
<evidence type="ECO:0000313" key="16">
    <source>
        <dbReference type="EnsemblMetazoa" id="CapteP195507"/>
    </source>
</evidence>
<dbReference type="OMA" id="FVWPALY"/>
<dbReference type="GO" id="GO:0008289">
    <property type="term" value="F:lipid binding"/>
    <property type="evidence" value="ECO:0007669"/>
    <property type="project" value="UniProtKB-KW"/>
</dbReference>
<organism evidence="15">
    <name type="scientific">Capitella teleta</name>
    <name type="common">Polychaete worm</name>
    <dbReference type="NCBI Taxonomy" id="283909"/>
    <lineage>
        <taxon>Eukaryota</taxon>
        <taxon>Metazoa</taxon>
        <taxon>Spiralia</taxon>
        <taxon>Lophotrochozoa</taxon>
        <taxon>Annelida</taxon>
        <taxon>Polychaeta</taxon>
        <taxon>Sedentaria</taxon>
        <taxon>Scolecida</taxon>
        <taxon>Capitellidae</taxon>
        <taxon>Capitella</taxon>
    </lineage>
</organism>
<evidence type="ECO:0000256" key="12">
    <source>
        <dbReference type="ARBA" id="ARBA00032687"/>
    </source>
</evidence>
<dbReference type="AlphaFoldDB" id="R7V5R7"/>
<dbReference type="EMBL" id="AMQN01005039">
    <property type="status" value="NOT_ANNOTATED_CDS"/>
    <property type="molecule type" value="Genomic_DNA"/>
</dbReference>
<keyword evidence="8" id="KW-0175">Coiled coil</keyword>
<reference evidence="15 17" key="2">
    <citation type="journal article" date="2013" name="Nature">
        <title>Insights into bilaterian evolution from three spiralian genomes.</title>
        <authorList>
            <person name="Simakov O."/>
            <person name="Marletaz F."/>
            <person name="Cho S.J."/>
            <person name="Edsinger-Gonzales E."/>
            <person name="Havlak P."/>
            <person name="Hellsten U."/>
            <person name="Kuo D.H."/>
            <person name="Larsson T."/>
            <person name="Lv J."/>
            <person name="Arendt D."/>
            <person name="Savage R."/>
            <person name="Osoegawa K."/>
            <person name="de Jong P."/>
            <person name="Grimwood J."/>
            <person name="Chapman J.A."/>
            <person name="Shapiro H."/>
            <person name="Aerts A."/>
            <person name="Otillar R.P."/>
            <person name="Terry A.Y."/>
            <person name="Boore J.L."/>
            <person name="Grigoriev I.V."/>
            <person name="Lindberg D.R."/>
            <person name="Seaver E.C."/>
            <person name="Weisblat D.A."/>
            <person name="Putnam N.H."/>
            <person name="Rokhsar D.S."/>
        </authorList>
    </citation>
    <scope>NUCLEOTIDE SEQUENCE</scope>
    <source>
        <strain evidence="15 17">I ESC-2004</strain>
    </source>
</reference>
<evidence type="ECO:0000256" key="4">
    <source>
        <dbReference type="ARBA" id="ARBA00008233"/>
    </source>
</evidence>
<dbReference type="GO" id="GO:0005759">
    <property type="term" value="C:mitochondrial matrix"/>
    <property type="evidence" value="ECO:0007669"/>
    <property type="project" value="UniProtKB-SubCell"/>
</dbReference>
<comment type="subcellular location">
    <subcellularLocation>
        <location evidence="3">Cytoplasm</location>
    </subcellularLocation>
    <subcellularLocation>
        <location evidence="2">Mitochondrion matrix</location>
    </subcellularLocation>
    <subcellularLocation>
        <location evidence="1">Mitochondrion outer membrane</location>
    </subcellularLocation>
</comment>
<evidence type="ECO:0000313" key="17">
    <source>
        <dbReference type="Proteomes" id="UP000014760"/>
    </source>
</evidence>
<dbReference type="Proteomes" id="UP000014760">
    <property type="component" value="Unassembled WGS sequence"/>
</dbReference>
<dbReference type="InterPro" id="IPR026169">
    <property type="entry name" value="MIEAP"/>
</dbReference>
<dbReference type="GO" id="GO:0035694">
    <property type="term" value="P:mitochondrial protein catabolic process"/>
    <property type="evidence" value="ECO:0007669"/>
    <property type="project" value="InterPro"/>
</dbReference>
<evidence type="ECO:0000256" key="9">
    <source>
        <dbReference type="ARBA" id="ARBA00023121"/>
    </source>
</evidence>
<feature type="region of interest" description="Disordered" evidence="13">
    <location>
        <begin position="208"/>
        <end position="265"/>
    </location>
</feature>
<keyword evidence="10" id="KW-0496">Mitochondrion</keyword>
<feature type="region of interest" description="Disordered" evidence="13">
    <location>
        <begin position="43"/>
        <end position="68"/>
    </location>
</feature>
<evidence type="ECO:0000256" key="3">
    <source>
        <dbReference type="ARBA" id="ARBA00004496"/>
    </source>
</evidence>
<dbReference type="GO" id="GO:0005741">
    <property type="term" value="C:mitochondrial outer membrane"/>
    <property type="evidence" value="ECO:0007669"/>
    <property type="project" value="UniProtKB-SubCell"/>
</dbReference>
<dbReference type="GO" id="GO:0035695">
    <property type="term" value="P:mitophagy by internal vacuole formation"/>
    <property type="evidence" value="ECO:0007669"/>
    <property type="project" value="TreeGrafter"/>
</dbReference>
<keyword evidence="9" id="KW-0446">Lipid-binding</keyword>
<evidence type="ECO:0000256" key="5">
    <source>
        <dbReference type="ARBA" id="ARBA00019863"/>
    </source>
</evidence>
<dbReference type="OrthoDB" id="6047381at2759"/>
<dbReference type="PANTHER" id="PTHR21771:SF1">
    <property type="entry name" value="MITOCHONDRIA-EATING PROTEIN"/>
    <property type="match status" value="1"/>
</dbReference>
<dbReference type="InterPro" id="IPR031981">
    <property type="entry name" value="MIEAP_C"/>
</dbReference>